<dbReference type="Pfam" id="PF08358">
    <property type="entry name" value="Flexi_CP_N"/>
    <property type="match status" value="1"/>
</dbReference>
<dbReference type="Pfam" id="PF00286">
    <property type="entry name" value="Flexi_CP"/>
    <property type="match status" value="1"/>
</dbReference>
<name>E1U5U0_9VIRU</name>
<keyword evidence="8" id="KW-0687">Ribonucleoprotein</keyword>
<keyword evidence="5" id="KW-1139">Helical capsid protein</keyword>
<feature type="region of interest" description="Disordered" evidence="10">
    <location>
        <begin position="1"/>
        <end position="35"/>
    </location>
</feature>
<evidence type="ECO:0000313" key="12">
    <source>
        <dbReference type="EMBL" id="ACS45220.1"/>
    </source>
</evidence>
<feature type="domain" description="Potexviruses and carlaviruses coat protein" evidence="11">
    <location>
        <begin position="231"/>
        <end position="246"/>
    </location>
</feature>
<keyword evidence="6 12" id="KW-0167">Capsid protein</keyword>
<evidence type="ECO:0000256" key="1">
    <source>
        <dbReference type="ARBA" id="ARBA00004032"/>
    </source>
</evidence>
<dbReference type="PROSITE" id="PS00418">
    <property type="entry name" value="POTEX_CARLAVIRUS_COAT"/>
    <property type="match status" value="1"/>
</dbReference>
<evidence type="ECO:0000259" key="11">
    <source>
        <dbReference type="PROSITE" id="PS00418"/>
    </source>
</evidence>
<comment type="function">
    <text evidence="1">Required for genome encapsidation. Forms ribonucleoprotein complexes along with TGB1 helicase and viral RNA.</text>
</comment>
<dbReference type="GO" id="GO:0019029">
    <property type="term" value="C:helical viral capsid"/>
    <property type="evidence" value="ECO:0007669"/>
    <property type="project" value="UniProtKB-KW"/>
</dbReference>
<organism evidence="12">
    <name type="scientific">Hop mosaic virus</name>
    <dbReference type="NCBI Taxonomy" id="142843"/>
    <lineage>
        <taxon>Viruses</taxon>
        <taxon>Riboviria</taxon>
        <taxon>Orthornavirae</taxon>
        <taxon>Kitrinoviricota</taxon>
        <taxon>Alsuviricetes</taxon>
        <taxon>Tymovirales</taxon>
        <taxon>Betaflexiviridae</taxon>
        <taxon>Quinvirinae</taxon>
        <taxon>Carlavirus</taxon>
        <taxon>Carlavirus humuli</taxon>
    </lineage>
</organism>
<evidence type="ECO:0000256" key="9">
    <source>
        <dbReference type="ARBA" id="ARBA00031336"/>
    </source>
</evidence>
<feature type="compositionally biased region" description="Basic and acidic residues" evidence="10">
    <location>
        <begin position="15"/>
        <end position="31"/>
    </location>
</feature>
<sequence>MSGSTEAGKLAPEAQKPKHGGEETKLKEKVGAGESSTVSVDDYAAGLKDLEAVREEMLEARLEKLREFMRRRRSAVQITNSGLETGRPALTLTADMRSDPANPYCKPSLDSLLRIPPKPVSNNMATAEDIMKIYTNLEGLGVPTEHIQRVIIQAVIYCKDASSSVYLDPRGSFEWPGGAIAADSVLAIMKKDAETLRRVCRLYAPVTWSYMLVHNQPPSDWAAMGFQFEDRFAAFDCFDYVENAAAVQPLEGIVRRPTPREKLAHNTHKDMALRKANRNQLFGNMDVEVTGGRSGPEIIRDYSKSSRQ</sequence>
<dbReference type="InterPro" id="IPR013569">
    <property type="entry name" value="Carlavirus_coat_N"/>
</dbReference>
<evidence type="ECO:0000256" key="3">
    <source>
        <dbReference type="ARBA" id="ARBA00007202"/>
    </source>
</evidence>
<protein>
    <recommendedName>
        <fullName evidence="4">Capsid protein</fullName>
    </recommendedName>
    <alternativeName>
        <fullName evidence="9">Coat protein</fullName>
    </alternativeName>
</protein>
<evidence type="ECO:0000256" key="7">
    <source>
        <dbReference type="ARBA" id="ARBA00022844"/>
    </source>
</evidence>
<reference evidence="12" key="1">
    <citation type="journal article" date="2010" name="Arch. Virol.">
        <title>Molecular variation of hop mosaic virus isolates.</title>
        <authorList>
            <person name="Poke F.S."/>
            <person name="Crowle D.R."/>
            <person name="Whittock S.P."/>
            <person name="Wilson C.R."/>
        </authorList>
    </citation>
    <scope>NUCLEOTIDE SEQUENCE</scope>
    <source>
        <strain evidence="12">AUS-BP-1B</strain>
    </source>
</reference>
<keyword evidence="7" id="KW-0946">Virion</keyword>
<evidence type="ECO:0000256" key="10">
    <source>
        <dbReference type="SAM" id="MobiDB-lite"/>
    </source>
</evidence>
<evidence type="ECO:0000256" key="4">
    <source>
        <dbReference type="ARBA" id="ARBA00018091"/>
    </source>
</evidence>
<comment type="subcellular location">
    <subcellularLocation>
        <location evidence="2">Virion</location>
    </subcellularLocation>
</comment>
<evidence type="ECO:0000256" key="5">
    <source>
        <dbReference type="ARBA" id="ARBA00022497"/>
    </source>
</evidence>
<dbReference type="InterPro" id="IPR000052">
    <property type="entry name" value="Pltvir_coat"/>
</dbReference>
<evidence type="ECO:0000256" key="2">
    <source>
        <dbReference type="ARBA" id="ARBA00004328"/>
    </source>
</evidence>
<dbReference type="GO" id="GO:0005198">
    <property type="term" value="F:structural molecule activity"/>
    <property type="evidence" value="ECO:0007669"/>
    <property type="project" value="InterPro"/>
</dbReference>
<comment type="similarity">
    <text evidence="3">Belongs to the potexviruses coat protein family.</text>
</comment>
<dbReference type="GO" id="GO:1990904">
    <property type="term" value="C:ribonucleoprotein complex"/>
    <property type="evidence" value="ECO:0007669"/>
    <property type="project" value="UniProtKB-KW"/>
</dbReference>
<evidence type="ECO:0000256" key="6">
    <source>
        <dbReference type="ARBA" id="ARBA00022561"/>
    </source>
</evidence>
<dbReference type="EMBL" id="FJ463790">
    <property type="protein sequence ID" value="ACS45220.1"/>
    <property type="molecule type" value="Genomic_RNA"/>
</dbReference>
<proteinExistence type="inferred from homology"/>
<dbReference type="PRINTS" id="PR00232">
    <property type="entry name" value="POTXCARLCOAT"/>
</dbReference>
<accession>E1U5U0</accession>
<evidence type="ECO:0000256" key="8">
    <source>
        <dbReference type="ARBA" id="ARBA00023274"/>
    </source>
</evidence>